<organism evidence="2">
    <name type="scientific">Arundo donax</name>
    <name type="common">Giant reed</name>
    <name type="synonym">Donax arundinaceus</name>
    <dbReference type="NCBI Taxonomy" id="35708"/>
    <lineage>
        <taxon>Eukaryota</taxon>
        <taxon>Viridiplantae</taxon>
        <taxon>Streptophyta</taxon>
        <taxon>Embryophyta</taxon>
        <taxon>Tracheophyta</taxon>
        <taxon>Spermatophyta</taxon>
        <taxon>Magnoliopsida</taxon>
        <taxon>Liliopsida</taxon>
        <taxon>Poales</taxon>
        <taxon>Poaceae</taxon>
        <taxon>PACMAD clade</taxon>
        <taxon>Arundinoideae</taxon>
        <taxon>Arundineae</taxon>
        <taxon>Arundo</taxon>
    </lineage>
</organism>
<reference evidence="2" key="1">
    <citation type="submission" date="2014-09" db="EMBL/GenBank/DDBJ databases">
        <authorList>
            <person name="Magalhaes I.L.F."/>
            <person name="Oliveira U."/>
            <person name="Santos F.R."/>
            <person name="Vidigal T.H.D.A."/>
            <person name="Brescovit A.D."/>
            <person name="Santos A.J."/>
        </authorList>
    </citation>
    <scope>NUCLEOTIDE SEQUENCE</scope>
    <source>
        <tissue evidence="2">Shoot tissue taken approximately 20 cm above the soil surface</tissue>
    </source>
</reference>
<proteinExistence type="predicted"/>
<keyword evidence="1" id="KW-0812">Transmembrane</keyword>
<sequence length="48" mass="5758">MEKIGKEFFSLHLKKYEAAGTYYNVIIFMLLYRLHLTHSLVSPNKQKR</sequence>
<dbReference type="AlphaFoldDB" id="A0A0A9A1T4"/>
<name>A0A0A9A1T4_ARUDO</name>
<dbReference type="EMBL" id="GBRH01253977">
    <property type="protein sequence ID" value="JAD43918.1"/>
    <property type="molecule type" value="Transcribed_RNA"/>
</dbReference>
<reference evidence="2" key="2">
    <citation type="journal article" date="2015" name="Data Brief">
        <title>Shoot transcriptome of the giant reed, Arundo donax.</title>
        <authorList>
            <person name="Barrero R.A."/>
            <person name="Guerrero F.D."/>
            <person name="Moolhuijzen P."/>
            <person name="Goolsby J.A."/>
            <person name="Tidwell J."/>
            <person name="Bellgard S.E."/>
            <person name="Bellgard M.I."/>
        </authorList>
    </citation>
    <scope>NUCLEOTIDE SEQUENCE</scope>
    <source>
        <tissue evidence="2">Shoot tissue taken approximately 20 cm above the soil surface</tissue>
    </source>
</reference>
<accession>A0A0A9A1T4</accession>
<evidence type="ECO:0000313" key="2">
    <source>
        <dbReference type="EMBL" id="JAD43918.1"/>
    </source>
</evidence>
<feature type="transmembrane region" description="Helical" evidence="1">
    <location>
        <begin position="20"/>
        <end position="41"/>
    </location>
</feature>
<protein>
    <submittedName>
        <fullName evidence="2">Uncharacterized protein</fullName>
    </submittedName>
</protein>
<keyword evidence="1" id="KW-1133">Transmembrane helix</keyword>
<keyword evidence="1" id="KW-0472">Membrane</keyword>
<evidence type="ECO:0000256" key="1">
    <source>
        <dbReference type="SAM" id="Phobius"/>
    </source>
</evidence>